<accession>A0AA86N4J3</accession>
<evidence type="ECO:0000313" key="2">
    <source>
        <dbReference type="EMBL" id="CAL5998765.1"/>
    </source>
</evidence>
<dbReference type="AlphaFoldDB" id="A0AA86N4J3"/>
<reference evidence="1" key="1">
    <citation type="submission" date="2023-06" db="EMBL/GenBank/DDBJ databases">
        <authorList>
            <person name="Kurt Z."/>
        </authorList>
    </citation>
    <scope>NUCLEOTIDE SEQUENCE</scope>
</reference>
<keyword evidence="3" id="KW-1185">Reference proteome</keyword>
<dbReference type="Proteomes" id="UP001642409">
    <property type="component" value="Unassembled WGS sequence"/>
</dbReference>
<reference evidence="2 3" key="2">
    <citation type="submission" date="2024-07" db="EMBL/GenBank/DDBJ databases">
        <authorList>
            <person name="Akdeniz Z."/>
        </authorList>
    </citation>
    <scope>NUCLEOTIDE SEQUENCE [LARGE SCALE GENOMIC DNA]</scope>
</reference>
<name>A0AA86N4J3_9EUKA</name>
<organism evidence="1">
    <name type="scientific">Hexamita inflata</name>
    <dbReference type="NCBI Taxonomy" id="28002"/>
    <lineage>
        <taxon>Eukaryota</taxon>
        <taxon>Metamonada</taxon>
        <taxon>Diplomonadida</taxon>
        <taxon>Hexamitidae</taxon>
        <taxon>Hexamitinae</taxon>
        <taxon>Hexamita</taxon>
    </lineage>
</organism>
<protein>
    <submittedName>
        <fullName evidence="2">Hypothetical_protein</fullName>
    </submittedName>
</protein>
<evidence type="ECO:0000313" key="1">
    <source>
        <dbReference type="EMBL" id="CAI9912797.1"/>
    </source>
</evidence>
<dbReference type="EMBL" id="CATOUU010000003">
    <property type="protein sequence ID" value="CAI9912797.1"/>
    <property type="molecule type" value="Genomic_DNA"/>
</dbReference>
<evidence type="ECO:0000313" key="3">
    <source>
        <dbReference type="Proteomes" id="UP001642409"/>
    </source>
</evidence>
<comment type="caution">
    <text evidence="1">The sequence shown here is derived from an EMBL/GenBank/DDBJ whole genome shotgun (WGS) entry which is preliminary data.</text>
</comment>
<gene>
    <name evidence="2" type="ORF">HINF_LOCUS15897</name>
    <name evidence="1" type="ORF">HINF_LOCUS442</name>
</gene>
<dbReference type="EMBL" id="CAXDID020000038">
    <property type="protein sequence ID" value="CAL5998765.1"/>
    <property type="molecule type" value="Genomic_DNA"/>
</dbReference>
<proteinExistence type="predicted"/>
<sequence>MEKWSHILRLPHSVISDPKHLCNRLGLNIATDLLLAEQISEMALTLLGQKQFVQCHYKNQIVDVMDDEQKRQIYAYLLDNPLNFDAISVLVSKKSQSVKIWWQQVKNALFDYKFIDSYLFENDSDSLVVYKRILELSQ</sequence>